<dbReference type="InterPro" id="IPR042066">
    <property type="entry name" value="Spt6_death-like"/>
</dbReference>
<feature type="compositionally biased region" description="Low complexity" evidence="6">
    <location>
        <begin position="1886"/>
        <end position="1896"/>
    </location>
</feature>
<feature type="compositionally biased region" description="Low complexity" evidence="6">
    <location>
        <begin position="1630"/>
        <end position="1646"/>
    </location>
</feature>
<dbReference type="InterPro" id="IPR023323">
    <property type="entry name" value="Tex-like_dom_sf"/>
</dbReference>
<feature type="domain" description="CCHC-type" evidence="8">
    <location>
        <begin position="1436"/>
        <end position="1451"/>
    </location>
</feature>
<dbReference type="InterPro" id="IPR010994">
    <property type="entry name" value="RuvA_2-like"/>
</dbReference>
<dbReference type="GO" id="GO:0008270">
    <property type="term" value="F:zinc ion binding"/>
    <property type="evidence" value="ECO:0007669"/>
    <property type="project" value="UniProtKB-KW"/>
</dbReference>
<feature type="domain" description="CCHC-type" evidence="8">
    <location>
        <begin position="2181"/>
        <end position="2196"/>
    </location>
</feature>
<dbReference type="GO" id="GO:0042393">
    <property type="term" value="F:histone binding"/>
    <property type="evidence" value="ECO:0007669"/>
    <property type="project" value="TreeGrafter"/>
</dbReference>
<feature type="compositionally biased region" description="Gly residues" evidence="6">
    <location>
        <begin position="1930"/>
        <end position="1947"/>
    </location>
</feature>
<dbReference type="GO" id="GO:0140673">
    <property type="term" value="P:transcription elongation-coupled chromatin remodeling"/>
    <property type="evidence" value="ECO:0007669"/>
    <property type="project" value="InterPro"/>
</dbReference>
<dbReference type="SMART" id="SM00343">
    <property type="entry name" value="ZnF_C2HC"/>
    <property type="match status" value="12"/>
</dbReference>
<feature type="compositionally biased region" description="Gly residues" evidence="6">
    <location>
        <begin position="2025"/>
        <end position="2035"/>
    </location>
</feature>
<dbReference type="InterPro" id="IPR035018">
    <property type="entry name" value="Spt6_SH2_C"/>
</dbReference>
<dbReference type="SUPFAM" id="SSF55550">
    <property type="entry name" value="SH2 domain"/>
    <property type="match status" value="1"/>
</dbReference>
<feature type="compositionally biased region" description="Polar residues" evidence="6">
    <location>
        <begin position="1731"/>
        <end position="1743"/>
    </location>
</feature>
<feature type="compositionally biased region" description="Acidic residues" evidence="6">
    <location>
        <begin position="50"/>
        <end position="60"/>
    </location>
</feature>
<dbReference type="Gene3D" id="1.10.10.2740">
    <property type="entry name" value="Spt6, Death-like domain"/>
    <property type="match status" value="1"/>
</dbReference>
<dbReference type="Gene3D" id="3.30.505.10">
    <property type="entry name" value="SH2 domain"/>
    <property type="match status" value="2"/>
</dbReference>
<organism evidence="9 10">
    <name type="scientific">Pisum sativum</name>
    <name type="common">Garden pea</name>
    <name type="synonym">Lathyrus oleraceus</name>
    <dbReference type="NCBI Taxonomy" id="3888"/>
    <lineage>
        <taxon>Eukaryota</taxon>
        <taxon>Viridiplantae</taxon>
        <taxon>Streptophyta</taxon>
        <taxon>Embryophyta</taxon>
        <taxon>Tracheophyta</taxon>
        <taxon>Spermatophyta</taxon>
        <taxon>Magnoliopsida</taxon>
        <taxon>eudicotyledons</taxon>
        <taxon>Gunneridae</taxon>
        <taxon>Pentapetalae</taxon>
        <taxon>rosids</taxon>
        <taxon>fabids</taxon>
        <taxon>Fabales</taxon>
        <taxon>Fabaceae</taxon>
        <taxon>Papilionoideae</taxon>
        <taxon>50 kb inversion clade</taxon>
        <taxon>NPAAA clade</taxon>
        <taxon>Hologalegina</taxon>
        <taxon>IRL clade</taxon>
        <taxon>Fabeae</taxon>
        <taxon>Lathyrus</taxon>
    </lineage>
</organism>
<feature type="region of interest" description="Disordered" evidence="6">
    <location>
        <begin position="1538"/>
        <end position="2035"/>
    </location>
</feature>
<dbReference type="GO" id="GO:0008023">
    <property type="term" value="C:transcription elongation factor complex"/>
    <property type="evidence" value="ECO:0007669"/>
    <property type="project" value="TreeGrafter"/>
</dbReference>
<dbReference type="Pfam" id="PF14632">
    <property type="entry name" value="SPT6_acidic"/>
    <property type="match status" value="1"/>
</dbReference>
<comment type="similarity">
    <text evidence="2">Belongs to the SPT6 family.</text>
</comment>
<dbReference type="InterPro" id="IPR041692">
    <property type="entry name" value="HHH_9"/>
</dbReference>
<dbReference type="Pfam" id="PF14635">
    <property type="entry name" value="HHH_7"/>
    <property type="match status" value="1"/>
</dbReference>
<feature type="domain" description="CCHC-type" evidence="8">
    <location>
        <begin position="1465"/>
        <end position="1480"/>
    </location>
</feature>
<dbReference type="GO" id="GO:0031491">
    <property type="term" value="F:nucleosome binding"/>
    <property type="evidence" value="ECO:0007669"/>
    <property type="project" value="TreeGrafter"/>
</dbReference>
<dbReference type="InterPro" id="IPR032706">
    <property type="entry name" value="Spt6_HHH"/>
</dbReference>
<dbReference type="Pfam" id="PF00098">
    <property type="entry name" value="zf-CCHC"/>
    <property type="match status" value="12"/>
</dbReference>
<evidence type="ECO:0000256" key="2">
    <source>
        <dbReference type="ARBA" id="ARBA00009253"/>
    </source>
</evidence>
<dbReference type="Gene3D" id="2.40.50.140">
    <property type="entry name" value="Nucleic acid-binding proteins"/>
    <property type="match status" value="1"/>
</dbReference>
<feature type="region of interest" description="Disordered" evidence="6">
    <location>
        <begin position="1347"/>
        <end position="1371"/>
    </location>
</feature>
<feature type="domain" description="CCHC-type" evidence="8">
    <location>
        <begin position="2150"/>
        <end position="2165"/>
    </location>
</feature>
<dbReference type="Gene3D" id="1.10.150.850">
    <property type="entry name" value="Spt6, helix-hairpin-helix domain"/>
    <property type="match status" value="1"/>
</dbReference>
<evidence type="ECO:0000256" key="3">
    <source>
        <dbReference type="ARBA" id="ARBA00023163"/>
    </source>
</evidence>
<keyword evidence="10" id="KW-1185">Reference proteome</keyword>
<proteinExistence type="inferred from homology"/>
<dbReference type="Pfam" id="PF14633">
    <property type="entry name" value="SH2_2"/>
    <property type="match status" value="1"/>
</dbReference>
<evidence type="ECO:0000256" key="6">
    <source>
        <dbReference type="SAM" id="MobiDB-lite"/>
    </source>
</evidence>
<dbReference type="FunFam" id="3.30.505.10:FF:000050">
    <property type="entry name" value="Transcription elongation factor spt6"/>
    <property type="match status" value="1"/>
</dbReference>
<feature type="compositionally biased region" description="Basic and acidic residues" evidence="6">
    <location>
        <begin position="91"/>
        <end position="101"/>
    </location>
</feature>
<feature type="domain" description="CCHC-type" evidence="8">
    <location>
        <begin position="2046"/>
        <end position="2061"/>
    </location>
</feature>
<dbReference type="GO" id="GO:0034728">
    <property type="term" value="P:nucleosome organization"/>
    <property type="evidence" value="ECO:0007669"/>
    <property type="project" value="TreeGrafter"/>
</dbReference>
<dbReference type="PANTHER" id="PTHR10145">
    <property type="entry name" value="TRANSCRIPTION ELONGATION FACTOR SPT6"/>
    <property type="match status" value="1"/>
</dbReference>
<dbReference type="OrthoDB" id="995477at2759"/>
<dbReference type="InterPro" id="IPR028231">
    <property type="entry name" value="Spt6_YqgF"/>
</dbReference>
<feature type="compositionally biased region" description="Gly residues" evidence="6">
    <location>
        <begin position="1806"/>
        <end position="1822"/>
    </location>
</feature>
<evidence type="ECO:0008006" key="11">
    <source>
        <dbReference type="Google" id="ProtNLM"/>
    </source>
</evidence>
<dbReference type="Gene3D" id="1.10.10.650">
    <property type="entry name" value="RuvA domain 2-like"/>
    <property type="match status" value="1"/>
</dbReference>
<dbReference type="InterPro" id="IPR049540">
    <property type="entry name" value="Spt6-like_S1"/>
</dbReference>
<feature type="compositionally biased region" description="Low complexity" evidence="6">
    <location>
        <begin position="1762"/>
        <end position="1772"/>
    </location>
</feature>
<feature type="compositionally biased region" description="Gly residues" evidence="6">
    <location>
        <begin position="1682"/>
        <end position="1699"/>
    </location>
</feature>
<evidence type="ECO:0000313" key="9">
    <source>
        <dbReference type="EMBL" id="KAI5411023.1"/>
    </source>
</evidence>
<keyword evidence="3" id="KW-0804">Transcription</keyword>
<feature type="domain" description="CCHC-type" evidence="8">
    <location>
        <begin position="2216"/>
        <end position="2231"/>
    </location>
</feature>
<feature type="compositionally biased region" description="Polar residues" evidence="6">
    <location>
        <begin position="1917"/>
        <end position="1929"/>
    </location>
</feature>
<keyword evidence="5" id="KW-0863">Zinc-finger</keyword>
<dbReference type="Pfam" id="PF14639">
    <property type="entry name" value="YqgF"/>
    <property type="match status" value="1"/>
</dbReference>
<feature type="region of interest" description="Disordered" evidence="6">
    <location>
        <begin position="91"/>
        <end position="135"/>
    </location>
</feature>
<dbReference type="SUPFAM" id="SSF158832">
    <property type="entry name" value="Tex N-terminal region-like"/>
    <property type="match status" value="1"/>
</dbReference>
<feature type="compositionally biased region" description="Acidic residues" evidence="6">
    <location>
        <begin position="117"/>
        <end position="135"/>
    </location>
</feature>
<feature type="compositionally biased region" description="Basic residues" evidence="6">
    <location>
        <begin position="66"/>
        <end position="76"/>
    </location>
</feature>
<keyword evidence="5" id="KW-0479">Metal-binding</keyword>
<feature type="compositionally biased region" description="Polar residues" evidence="6">
    <location>
        <begin position="1793"/>
        <end position="1805"/>
    </location>
</feature>
<dbReference type="Pfam" id="PF22706">
    <property type="entry name" value="Tex_central_region"/>
    <property type="match status" value="1"/>
</dbReference>
<dbReference type="SUPFAM" id="SSF50249">
    <property type="entry name" value="Nucleic acid-binding proteins"/>
    <property type="match status" value="1"/>
</dbReference>
<feature type="domain" description="CCHC-type" evidence="8">
    <location>
        <begin position="1496"/>
        <end position="1511"/>
    </location>
</feature>
<feature type="domain" description="CCHC-type" evidence="8">
    <location>
        <begin position="1524"/>
        <end position="1539"/>
    </location>
</feature>
<keyword evidence="4" id="KW-0539">Nucleus</keyword>
<feature type="domain" description="CCHC-type" evidence="8">
    <location>
        <begin position="2081"/>
        <end position="2096"/>
    </location>
</feature>
<dbReference type="PROSITE" id="PS50126">
    <property type="entry name" value="S1"/>
    <property type="match status" value="1"/>
</dbReference>
<dbReference type="PANTHER" id="PTHR10145:SF6">
    <property type="entry name" value="TRANSCRIPTION ELONGATION FACTOR SPT6"/>
    <property type="match status" value="1"/>
</dbReference>
<dbReference type="SUPFAM" id="SSF53098">
    <property type="entry name" value="Ribonuclease H-like"/>
    <property type="match status" value="1"/>
</dbReference>
<dbReference type="SUPFAM" id="SSF47781">
    <property type="entry name" value="RuvA domain 2-like"/>
    <property type="match status" value="2"/>
</dbReference>
<feature type="compositionally biased region" description="Acidic residues" evidence="6">
    <location>
        <begin position="30"/>
        <end position="43"/>
    </location>
</feature>
<comment type="subcellular location">
    <subcellularLocation>
        <location evidence="1">Nucleus</location>
    </subcellularLocation>
</comment>
<dbReference type="InterPro" id="IPR012340">
    <property type="entry name" value="NA-bd_OB-fold"/>
</dbReference>
<evidence type="ECO:0000259" key="7">
    <source>
        <dbReference type="PROSITE" id="PS50126"/>
    </source>
</evidence>
<dbReference type="InterPro" id="IPR023319">
    <property type="entry name" value="Tex-like_HTH_dom_sf"/>
</dbReference>
<protein>
    <recommendedName>
        <fullName evidence="11">Transcription elongation factor spt6</fullName>
    </recommendedName>
</protein>
<evidence type="ECO:0000256" key="4">
    <source>
        <dbReference type="ARBA" id="ARBA00023242"/>
    </source>
</evidence>
<dbReference type="Pfam" id="PF17674">
    <property type="entry name" value="HHH_9"/>
    <property type="match status" value="1"/>
</dbReference>
<dbReference type="Gene3D" id="3.30.420.140">
    <property type="entry name" value="YqgF/RNase H-like domain"/>
    <property type="match status" value="1"/>
</dbReference>
<dbReference type="Gene3D" id="1.10.3500.10">
    <property type="entry name" value="Tex N-terminal region-like"/>
    <property type="match status" value="1"/>
</dbReference>
<dbReference type="InterPro" id="IPR028083">
    <property type="entry name" value="Spt6_acidic_N_dom"/>
</dbReference>
<dbReference type="CDD" id="cd09918">
    <property type="entry name" value="SH2_Nterm_SPT6_like"/>
    <property type="match status" value="1"/>
</dbReference>
<dbReference type="CDD" id="cd09928">
    <property type="entry name" value="SH2_Cterm_SPT6_like"/>
    <property type="match status" value="1"/>
</dbReference>
<dbReference type="InterPro" id="IPR055179">
    <property type="entry name" value="Tex-like_central_region"/>
</dbReference>
<dbReference type="EMBL" id="JAMSHJ010000005">
    <property type="protein sequence ID" value="KAI5411023.1"/>
    <property type="molecule type" value="Genomic_DNA"/>
</dbReference>
<feature type="compositionally biased region" description="Low complexity" evidence="6">
    <location>
        <begin position="1855"/>
        <end position="1865"/>
    </location>
</feature>
<dbReference type="Pfam" id="PF21710">
    <property type="entry name" value="Spt6_S1"/>
    <property type="match status" value="1"/>
</dbReference>
<dbReference type="InterPro" id="IPR035420">
    <property type="entry name" value="Spt6_SH2"/>
</dbReference>
<dbReference type="SUPFAM" id="SSF57756">
    <property type="entry name" value="Retrovirus zinc finger-like domains"/>
    <property type="match status" value="7"/>
</dbReference>
<dbReference type="InterPro" id="IPR001878">
    <property type="entry name" value="Znf_CCHC"/>
</dbReference>
<sequence length="2234" mass="237661">MARVRKKSTPEEDEQEKILRKGKRKLASTVDDDDEEDMDEFEVDGFLVGSDEDKEDSGEEDNPKQTQKKKKRKRSSKNIVLDDDDLELIRENKKKMNDGKLKRLKKTGKVTEPMEQSSDDEGSLNDLFEDVTDDSEDDMSDFIVDEEPAIYGKGDSLRPKKFKGMKHSSSLSKEAKHRSGKSGNDPKNMDVAGEGNSVADSDLPERIQMIEDIVGSIPVDRMSIEEESSWILRQLESNINPFFSEAKSCGLGDSVNREDIVRFLELYHIKKYDIPFIAMYRKEQCPSLLRDGKQDDSESTLLNDGEGKPKLNWHKILWIIKELDIKWLHLQKRKSMLQRYYNKHFEDECQMSFLAEESSFHKQIFDSITNMLEKAETEKEIDDVDMKFNLYFPPADEFLSSGYKRPLMKTYYSDCRKAGLSSLARKIGNPEKFSSLVTLNRVGVASEEDPEESPEEMAAIYTCETFRTSEAVLKGARHMASLMLSCEIPFRKHVRSIFMDKALVSTSPTLKGNIAIDSFHEFAGFKWLKDKPLLKFEDSQWLLIQKGEEEELLKVEIKLPDDAVKELLAIFNDAYLKDSEGTSTQLWNEQRKSIVQDTISSILLPSMEKEARALLNAKAKICSLMKYGMQFWNRISVAPYLNNDNAAAQERGVVACCWGNGKPGTTFVMLDSKGELVDIMHAGSLTLRSQNVNDQQRRKSDQKCVLKFLTIHRPKVIVLGAANATCIRLKEDINEIISMMSEDNFQDVSQEMNGLPAVVLGDEGLPHLYEESEISMSQFPRQYGIVKRAVALGRYLLNPLAMVATLCGVNKEVLSWKLNPLERFLSSDEKMEMIEWIMIDITNQVGIDINMGIRHDWLLAPLLFVSGLGPTKAGVLHRELLGGTDVRNRKDLAKFGLNTKRVFCNAVGFLQVSGDDPNFIDTAGNILDRTRIHPESYSLAEELAKAVVTIHYADANDTQVNAIECIQNEPKLLESFDLNEYADRMETEKGEYKRVTLFDMKMELVHGFNDPRSPYQEPTQEDEFYMVTGETGVALIEGERVQATVRRVLARQAFCVLESGISGVLFKEDFSDDIGDIPLTEKLREGVVLKCKIKLIDKSRCQVNLTCKVSELKSVGDQSFRDMDPYYCQGNFDLLSKQESTDKKDVNKNFLSRKISHPHFQNITADQAKEFLAEKIVGEFIFHPSSRGLCYLTLSLKFFDALYVHKDILEGEKSDDMNSLVELGRTLKVGDEIFESIDKVIELYVNPLVVHLKDLINFRKFKKGTKAEVDELLKHEKEEYPNRIPYGIGISFEHPGVFILSYIRSTNPHHEYIALHPKGFKFRKQIFNNVEQLMAYFQNHINDNVARANDQSKDYNDSGGGRGRGRGRGGGGGSCYKCGESGHMARECTQEGGGGGGGGRGGGGGTCYKCGESGHMARECTQEGGGGGGRGGGGTCYKCGESGHMARECTQEGGGGGGRGGGGTCYKCGESGHMARECTQEGGGGGGRGGGGGGACYKCGESGHMARECTQEGGGGGGRGGGSCYKCGESGHMARECTQEGGGGGGWSSSGGRRGGRGRGRGRGSSYSSFSHDDSVDVNDGGGFGTSNGGSGWGGTGGGSGWGGSGGKSWGGNSTNEESNPEKGGWGVTAADNGGSGNDNSGWSSAHGKNATSSGGESGWGATGGKSWGGNSSNKESNTTEGGWGVTTGSGNETGGTSWGGNSTNKESNATKGGWGVTTGSGNEIGGKSWGGNSTNKESNTAVGSWGVMAGSGNETGGKSWGGNSTNNESNTTGGGWGVTAGSGNETGGKSWGGNSTNKESNTTEGGWGVTTGSGNETGGKSWGENSTNKESNAAVGGWGVTAGSGNETGGKSWGGNSTNNESNTTGGGWGVMAGSGNETGGKSWGGTSTNNESNTTGGGWGVTAASGNETGGKSWGGNSTNKESNTTEGGWGVTTGSGNETGGKSWGGNSTNKESNTTGGWGVTTGSGNQDSGWSSGHWKNAAPSGGESGWGGTNGGSGWGGTGGSGGKSWGGSSTYEENNTAEGGGSGYGGGGGRGSGRGGGACFKCGESGHMARDCTQEGGGGRGGGGRGGGRGGGACFKCGESGHMARDCTQEGGGGGRGGGRGGGACFKCGESGHMSRECTQNGGGGGGGWGGGGRGGGRGGGVCFKCGESGHMARECTQEGGGGGGRGSGGGGACFKCGESGHMARECTQEGGSGGGGGGRYGGGGGGNCFKCGESGHFARECPSSTS</sequence>
<dbReference type="Gramene" id="Psat05G0624900-T1">
    <property type="protein sequence ID" value="KAI5411023.1"/>
    <property type="gene ID" value="KIW84_056249"/>
</dbReference>
<dbReference type="Proteomes" id="UP001058974">
    <property type="component" value="Chromosome 5"/>
</dbReference>
<feature type="compositionally biased region" description="Gly residues" evidence="6">
    <location>
        <begin position="1358"/>
        <end position="1371"/>
    </location>
</feature>
<dbReference type="InterPro" id="IPR003029">
    <property type="entry name" value="S1_domain"/>
</dbReference>
<dbReference type="FunFam" id="1.10.10.2740:FF:000002">
    <property type="entry name" value="Transcription elongation factor Spt6"/>
    <property type="match status" value="1"/>
</dbReference>
<dbReference type="Gene3D" id="4.10.60.10">
    <property type="entry name" value="Zinc finger, CCHC-type"/>
    <property type="match status" value="9"/>
</dbReference>
<dbReference type="InterPro" id="IPR017072">
    <property type="entry name" value="TF_Spt6"/>
</dbReference>
<feature type="domain" description="S1 motif" evidence="7">
    <location>
        <begin position="1038"/>
        <end position="1108"/>
    </location>
</feature>
<feature type="domain" description="CCHC-type" evidence="8">
    <location>
        <begin position="2112"/>
        <end position="2127"/>
    </location>
</feature>
<accession>A0A9D5AJF3</accession>
<reference evidence="9 10" key="1">
    <citation type="journal article" date="2022" name="Nat. Genet.">
        <title>Improved pea reference genome and pan-genome highlight genomic features and evolutionary characteristics.</title>
        <authorList>
            <person name="Yang T."/>
            <person name="Liu R."/>
            <person name="Luo Y."/>
            <person name="Hu S."/>
            <person name="Wang D."/>
            <person name="Wang C."/>
            <person name="Pandey M.K."/>
            <person name="Ge S."/>
            <person name="Xu Q."/>
            <person name="Li N."/>
            <person name="Li G."/>
            <person name="Huang Y."/>
            <person name="Saxena R.K."/>
            <person name="Ji Y."/>
            <person name="Li M."/>
            <person name="Yan X."/>
            <person name="He Y."/>
            <person name="Liu Y."/>
            <person name="Wang X."/>
            <person name="Xiang C."/>
            <person name="Varshney R.K."/>
            <person name="Ding H."/>
            <person name="Gao S."/>
            <person name="Zong X."/>
        </authorList>
    </citation>
    <scope>NUCLEOTIDE SEQUENCE [LARGE SCALE GENOMIC DNA]</scope>
    <source>
        <strain evidence="9 10">cv. Zhongwan 6</strain>
    </source>
</reference>
<feature type="domain" description="CCHC-type" evidence="8">
    <location>
        <begin position="1407"/>
        <end position="1422"/>
    </location>
</feature>
<dbReference type="InterPro" id="IPR035019">
    <property type="entry name" value="Spt6_SH2_N"/>
</dbReference>
<dbReference type="InterPro" id="IPR036875">
    <property type="entry name" value="Znf_CCHC_sf"/>
</dbReference>
<feature type="compositionally biased region" description="Gly residues" evidence="6">
    <location>
        <begin position="1713"/>
        <end position="1730"/>
    </location>
</feature>
<dbReference type="InterPro" id="IPR037027">
    <property type="entry name" value="YqgF/RNaseH-like_dom_sf"/>
</dbReference>
<evidence type="ECO:0000256" key="5">
    <source>
        <dbReference type="PROSITE-ProRule" id="PRU00047"/>
    </source>
</evidence>
<feature type="compositionally biased region" description="Gly residues" evidence="6">
    <location>
        <begin position="1540"/>
        <end position="1553"/>
    </location>
</feature>
<name>A0A9D5AJF3_PEA</name>
<feature type="compositionally biased region" description="Gly residues" evidence="6">
    <location>
        <begin position="1988"/>
        <end position="2012"/>
    </location>
</feature>
<dbReference type="PROSITE" id="PS50158">
    <property type="entry name" value="ZF_CCHC"/>
    <property type="match status" value="12"/>
</dbReference>
<feature type="region of interest" description="Disordered" evidence="6">
    <location>
        <begin position="152"/>
        <end position="201"/>
    </location>
</feature>
<dbReference type="SMART" id="SM00316">
    <property type="entry name" value="S1"/>
    <property type="match status" value="1"/>
</dbReference>
<feature type="compositionally biased region" description="Polar residues" evidence="6">
    <location>
        <begin position="1948"/>
        <end position="1957"/>
    </location>
</feature>
<evidence type="ECO:0000259" key="8">
    <source>
        <dbReference type="PROSITE" id="PS50158"/>
    </source>
</evidence>
<feature type="compositionally biased region" description="Gly residues" evidence="6">
    <location>
        <begin position="1773"/>
        <end position="1792"/>
    </location>
</feature>
<feature type="compositionally biased region" description="Gly residues" evidence="6">
    <location>
        <begin position="1866"/>
        <end position="1885"/>
    </location>
</feature>
<evidence type="ECO:0000313" key="10">
    <source>
        <dbReference type="Proteomes" id="UP001058974"/>
    </source>
</evidence>
<feature type="compositionally biased region" description="Gly residues" evidence="6">
    <location>
        <begin position="1837"/>
        <end position="1854"/>
    </location>
</feature>
<gene>
    <name evidence="9" type="ORF">KIW84_056249</name>
</gene>
<dbReference type="InterPro" id="IPR012337">
    <property type="entry name" value="RNaseH-like_sf"/>
</dbReference>
<comment type="caution">
    <text evidence="9">The sequence shown here is derived from an EMBL/GenBank/DDBJ whole genome shotgun (WGS) entry which is preliminary data.</text>
</comment>
<dbReference type="GO" id="GO:0003676">
    <property type="term" value="F:nucleic acid binding"/>
    <property type="evidence" value="ECO:0007669"/>
    <property type="project" value="InterPro"/>
</dbReference>
<keyword evidence="5" id="KW-0862">Zinc</keyword>
<evidence type="ECO:0000256" key="1">
    <source>
        <dbReference type="ARBA" id="ARBA00004123"/>
    </source>
</evidence>
<feature type="compositionally biased region" description="Gly residues" evidence="6">
    <location>
        <begin position="1580"/>
        <end position="1610"/>
    </location>
</feature>
<dbReference type="InterPro" id="IPR036860">
    <property type="entry name" value="SH2_dom_sf"/>
</dbReference>
<feature type="domain" description="CCHC-type" evidence="8">
    <location>
        <begin position="1375"/>
        <end position="1390"/>
    </location>
</feature>
<feature type="compositionally biased region" description="Gly residues" evidence="6">
    <location>
        <begin position="1656"/>
        <end position="1668"/>
    </location>
</feature>
<feature type="region of interest" description="Disordered" evidence="6">
    <location>
        <begin position="1"/>
        <end position="77"/>
    </location>
</feature>